<evidence type="ECO:0000256" key="1">
    <source>
        <dbReference type="ARBA" id="ARBA00023015"/>
    </source>
</evidence>
<feature type="domain" description="NAC" evidence="5">
    <location>
        <begin position="10"/>
        <end position="156"/>
    </location>
</feature>
<evidence type="ECO:0000256" key="4">
    <source>
        <dbReference type="ARBA" id="ARBA00023242"/>
    </source>
</evidence>
<dbReference type="Proteomes" id="UP000516437">
    <property type="component" value="Chromosome 2"/>
</dbReference>
<proteinExistence type="predicted"/>
<dbReference type="PANTHER" id="PTHR31744:SF225">
    <property type="entry name" value="NAC DOMAIN-CONTAINING PROTEIN"/>
    <property type="match status" value="1"/>
</dbReference>
<evidence type="ECO:0000256" key="3">
    <source>
        <dbReference type="ARBA" id="ARBA00023163"/>
    </source>
</evidence>
<sequence length="283" mass="32328">MGLRDIGAALPPGFRFYPSDEELVCHYLYKKIANEEVLKGTLMEIDLHTCEPWQLPEVAKLNAHEWYFFSFRDRKYATGFRTNRATTSGYWKATGKDRTVLDPATREIVGMRKTLVFYRNRAPNGIKTGWIMHEFRLETPHMPPKEDWVLCRVFHKSKGIEQNSEDSTKLGAHLMFETTACASSLSPPTNQIMACGYNNQIASFASTTPRHQNQNENQSSSLLNLLHFSQEITSTNTNGISSKGDDEYGFLWDMNLEDNSMENGAPSNLDEMRFEIDNSMAFL</sequence>
<dbReference type="Gene3D" id="2.170.150.80">
    <property type="entry name" value="NAC domain"/>
    <property type="match status" value="1"/>
</dbReference>
<reference evidence="6 7" key="1">
    <citation type="journal article" date="2019" name="Plant Biotechnol. J.">
        <title>The red bayberry genome and genetic basis of sex determination.</title>
        <authorList>
            <person name="Jia H.M."/>
            <person name="Jia H.J."/>
            <person name="Cai Q.L."/>
            <person name="Wang Y."/>
            <person name="Zhao H.B."/>
            <person name="Yang W.F."/>
            <person name="Wang G.Y."/>
            <person name="Li Y.H."/>
            <person name="Zhan D.L."/>
            <person name="Shen Y.T."/>
            <person name="Niu Q.F."/>
            <person name="Chang L."/>
            <person name="Qiu J."/>
            <person name="Zhao L."/>
            <person name="Xie H.B."/>
            <person name="Fu W.Y."/>
            <person name="Jin J."/>
            <person name="Li X.W."/>
            <person name="Jiao Y."/>
            <person name="Zhou C.C."/>
            <person name="Tu T."/>
            <person name="Chai C.Y."/>
            <person name="Gao J.L."/>
            <person name="Fan L.J."/>
            <person name="van de Weg E."/>
            <person name="Wang J.Y."/>
            <person name="Gao Z.S."/>
        </authorList>
    </citation>
    <scope>NUCLEOTIDE SEQUENCE [LARGE SCALE GENOMIC DNA]</scope>
    <source>
        <tissue evidence="6">Leaves</tissue>
    </source>
</reference>
<keyword evidence="7" id="KW-1185">Reference proteome</keyword>
<dbReference type="InterPro" id="IPR036093">
    <property type="entry name" value="NAC_dom_sf"/>
</dbReference>
<dbReference type="AlphaFoldDB" id="A0A6A1WJA3"/>
<dbReference type="PROSITE" id="PS51005">
    <property type="entry name" value="NAC"/>
    <property type="match status" value="1"/>
</dbReference>
<keyword evidence="4" id="KW-0539">Nucleus</keyword>
<dbReference type="Pfam" id="PF02365">
    <property type="entry name" value="NAM"/>
    <property type="match status" value="1"/>
</dbReference>
<comment type="caution">
    <text evidence="6">The sequence shown here is derived from an EMBL/GenBank/DDBJ whole genome shotgun (WGS) entry which is preliminary data.</text>
</comment>
<dbReference type="SMR" id="A0A6A1WJA3"/>
<evidence type="ECO:0000259" key="5">
    <source>
        <dbReference type="PROSITE" id="PS51005"/>
    </source>
</evidence>
<protein>
    <submittedName>
        <fullName evidence="6">NAC domain-containing protein 21/22</fullName>
    </submittedName>
</protein>
<gene>
    <name evidence="6" type="ORF">CJ030_MR2G016657</name>
</gene>
<dbReference type="PANTHER" id="PTHR31744">
    <property type="entry name" value="PROTEIN CUP-SHAPED COTYLEDON 2-RELATED"/>
    <property type="match status" value="1"/>
</dbReference>
<organism evidence="6 7">
    <name type="scientific">Morella rubra</name>
    <name type="common">Chinese bayberry</name>
    <dbReference type="NCBI Taxonomy" id="262757"/>
    <lineage>
        <taxon>Eukaryota</taxon>
        <taxon>Viridiplantae</taxon>
        <taxon>Streptophyta</taxon>
        <taxon>Embryophyta</taxon>
        <taxon>Tracheophyta</taxon>
        <taxon>Spermatophyta</taxon>
        <taxon>Magnoliopsida</taxon>
        <taxon>eudicotyledons</taxon>
        <taxon>Gunneridae</taxon>
        <taxon>Pentapetalae</taxon>
        <taxon>rosids</taxon>
        <taxon>fabids</taxon>
        <taxon>Fagales</taxon>
        <taxon>Myricaceae</taxon>
        <taxon>Morella</taxon>
    </lineage>
</organism>
<evidence type="ECO:0000313" key="7">
    <source>
        <dbReference type="Proteomes" id="UP000516437"/>
    </source>
</evidence>
<keyword evidence="3" id="KW-0804">Transcription</keyword>
<dbReference type="InterPro" id="IPR003441">
    <property type="entry name" value="NAC-dom"/>
</dbReference>
<evidence type="ECO:0000256" key="2">
    <source>
        <dbReference type="ARBA" id="ARBA00023125"/>
    </source>
</evidence>
<dbReference type="OrthoDB" id="730183at2759"/>
<dbReference type="GO" id="GO:0006355">
    <property type="term" value="P:regulation of DNA-templated transcription"/>
    <property type="evidence" value="ECO:0007669"/>
    <property type="project" value="InterPro"/>
</dbReference>
<accession>A0A6A1WJA3</accession>
<evidence type="ECO:0000313" key="6">
    <source>
        <dbReference type="EMBL" id="KAB1223758.1"/>
    </source>
</evidence>
<name>A0A6A1WJA3_9ROSI</name>
<dbReference type="GO" id="GO:0003677">
    <property type="term" value="F:DNA binding"/>
    <property type="evidence" value="ECO:0007669"/>
    <property type="project" value="UniProtKB-KW"/>
</dbReference>
<keyword evidence="2" id="KW-0238">DNA-binding</keyword>
<dbReference type="EMBL" id="RXIC02000020">
    <property type="protein sequence ID" value="KAB1223758.1"/>
    <property type="molecule type" value="Genomic_DNA"/>
</dbReference>
<keyword evidence="1" id="KW-0805">Transcription regulation</keyword>
<dbReference type="SUPFAM" id="SSF101941">
    <property type="entry name" value="NAC domain"/>
    <property type="match status" value="1"/>
</dbReference>